<dbReference type="RefSeq" id="WP_322412734.1">
    <property type="nucleotide sequence ID" value="NZ_WNVG01000349.1"/>
</dbReference>
<feature type="transmembrane region" description="Helical" evidence="9">
    <location>
        <begin position="105"/>
        <end position="124"/>
    </location>
</feature>
<keyword evidence="2" id="KW-0813">Transport</keyword>
<comment type="caution">
    <text evidence="10">The sequence shown here is derived from an EMBL/GenBank/DDBJ whole genome shotgun (WGS) entry which is preliminary data.</text>
</comment>
<evidence type="ECO:0000256" key="4">
    <source>
        <dbReference type="ARBA" id="ARBA00022597"/>
    </source>
</evidence>
<keyword evidence="7 9" id="KW-1133">Transmembrane helix</keyword>
<feature type="transmembrane region" description="Helical" evidence="9">
    <location>
        <begin position="78"/>
        <end position="99"/>
    </location>
</feature>
<evidence type="ECO:0000256" key="7">
    <source>
        <dbReference type="ARBA" id="ARBA00022989"/>
    </source>
</evidence>
<keyword evidence="8 9" id="KW-0472">Membrane</keyword>
<gene>
    <name evidence="10" type="ORF">GNF81_16095</name>
</gene>
<protein>
    <submittedName>
        <fullName evidence="10">PTS sugar transporter</fullName>
    </submittedName>
</protein>
<keyword evidence="4 10" id="KW-0762">Sugar transport</keyword>
<comment type="subcellular location">
    <subcellularLocation>
        <location evidence="1">Cell membrane</location>
        <topology evidence="1">Multi-pass membrane protein</topology>
    </subcellularLocation>
</comment>
<reference evidence="10" key="1">
    <citation type="submission" date="2019-11" db="EMBL/GenBank/DDBJ databases">
        <title>Characterization of Clostridium perfringens isolates from swine manure treated agricultural soils.</title>
        <authorList>
            <person name="Wushke S.T."/>
        </authorList>
    </citation>
    <scope>NUCLEOTIDE SEQUENCE</scope>
    <source>
        <strain evidence="10">X15</strain>
    </source>
</reference>
<organism evidence="10 11">
    <name type="scientific">Clostridium perfringens</name>
    <dbReference type="NCBI Taxonomy" id="1502"/>
    <lineage>
        <taxon>Bacteria</taxon>
        <taxon>Bacillati</taxon>
        <taxon>Bacillota</taxon>
        <taxon>Clostridia</taxon>
        <taxon>Eubacteriales</taxon>
        <taxon>Clostridiaceae</taxon>
        <taxon>Clostridium</taxon>
    </lineage>
</organism>
<dbReference type="Proteomes" id="UP001289066">
    <property type="component" value="Unassembled WGS sequence"/>
</dbReference>
<evidence type="ECO:0000256" key="1">
    <source>
        <dbReference type="ARBA" id="ARBA00004651"/>
    </source>
</evidence>
<evidence type="ECO:0000256" key="3">
    <source>
        <dbReference type="ARBA" id="ARBA00022475"/>
    </source>
</evidence>
<keyword evidence="3" id="KW-1003">Cell membrane</keyword>
<dbReference type="InterPro" id="IPR004700">
    <property type="entry name" value="PTS_IIC_man"/>
</dbReference>
<dbReference type="Pfam" id="PF03609">
    <property type="entry name" value="EII-Sor"/>
    <property type="match status" value="1"/>
</dbReference>
<evidence type="ECO:0000256" key="8">
    <source>
        <dbReference type="ARBA" id="ARBA00023136"/>
    </source>
</evidence>
<dbReference type="GO" id="GO:0009401">
    <property type="term" value="P:phosphoenolpyruvate-dependent sugar phosphotransferase system"/>
    <property type="evidence" value="ECO:0007669"/>
    <property type="project" value="UniProtKB-KW"/>
</dbReference>
<sequence length="148" mass="15530">MSLGFQAILIGLVAFFGYFHNYAGSTMWNRPIIMATLTGLVLGDIKTGIMVGAALELAFLGAVPIGASNPPDMTAGSIIGTAFVIISNAQIGAAIALAIPVATLALLFNNLLMMFVLVWVAHLADKYAEEGNASKVEWLCRISAIGNM</sequence>
<dbReference type="EMBL" id="WNVG01000349">
    <property type="protein sequence ID" value="MDZ5034229.1"/>
    <property type="molecule type" value="Genomic_DNA"/>
</dbReference>
<proteinExistence type="predicted"/>
<accession>A0AAW9IVK2</accession>
<feature type="transmembrane region" description="Helical" evidence="9">
    <location>
        <begin position="7"/>
        <end position="28"/>
    </location>
</feature>
<feature type="non-terminal residue" evidence="10">
    <location>
        <position position="148"/>
    </location>
</feature>
<dbReference type="PANTHER" id="PTHR32502">
    <property type="entry name" value="N-ACETYLGALACTOSAMINE PERMEASE II COMPONENT-RELATED"/>
    <property type="match status" value="1"/>
</dbReference>
<evidence type="ECO:0000313" key="10">
    <source>
        <dbReference type="EMBL" id="MDZ5034229.1"/>
    </source>
</evidence>
<evidence type="ECO:0000313" key="11">
    <source>
        <dbReference type="Proteomes" id="UP001289066"/>
    </source>
</evidence>
<evidence type="ECO:0000256" key="2">
    <source>
        <dbReference type="ARBA" id="ARBA00022448"/>
    </source>
</evidence>
<dbReference type="GO" id="GO:0005886">
    <property type="term" value="C:plasma membrane"/>
    <property type="evidence" value="ECO:0007669"/>
    <property type="project" value="UniProtKB-SubCell"/>
</dbReference>
<evidence type="ECO:0000256" key="9">
    <source>
        <dbReference type="SAM" id="Phobius"/>
    </source>
</evidence>
<keyword evidence="5" id="KW-0598">Phosphotransferase system</keyword>
<dbReference type="InterPro" id="IPR050303">
    <property type="entry name" value="GatZ_KbaZ_carbometab"/>
</dbReference>
<evidence type="ECO:0000256" key="5">
    <source>
        <dbReference type="ARBA" id="ARBA00022683"/>
    </source>
</evidence>
<name>A0AAW9IVK2_CLOPF</name>
<dbReference type="PROSITE" id="PS51106">
    <property type="entry name" value="PTS_EIIC_TYPE_4"/>
    <property type="match status" value="1"/>
</dbReference>
<keyword evidence="6 9" id="KW-0812">Transmembrane</keyword>
<dbReference type="PANTHER" id="PTHR32502:SF8">
    <property type="entry name" value="N-ACETYLGALACTOSAMINE PERMEASE IIC COMPONENT 1"/>
    <property type="match status" value="1"/>
</dbReference>
<feature type="transmembrane region" description="Helical" evidence="9">
    <location>
        <begin position="48"/>
        <end position="66"/>
    </location>
</feature>
<evidence type="ECO:0000256" key="6">
    <source>
        <dbReference type="ARBA" id="ARBA00022692"/>
    </source>
</evidence>
<dbReference type="AlphaFoldDB" id="A0AAW9IVK2"/>